<dbReference type="InterPro" id="IPR008271">
    <property type="entry name" value="Ser/Thr_kinase_AS"/>
</dbReference>
<keyword evidence="9" id="KW-1185">Reference proteome</keyword>
<dbReference type="PROSITE" id="PS50011">
    <property type="entry name" value="PROTEIN_KINASE_DOM"/>
    <property type="match status" value="1"/>
</dbReference>
<feature type="domain" description="Protein kinase" evidence="7">
    <location>
        <begin position="21"/>
        <end position="289"/>
    </location>
</feature>
<feature type="binding site" evidence="5">
    <location>
        <position position="49"/>
    </location>
    <ligand>
        <name>ATP</name>
        <dbReference type="ChEBI" id="CHEBI:30616"/>
    </ligand>
</feature>
<dbReference type="InterPro" id="IPR000719">
    <property type="entry name" value="Prot_kinase_dom"/>
</dbReference>
<evidence type="ECO:0000256" key="4">
    <source>
        <dbReference type="ARBA" id="ARBA00023860"/>
    </source>
</evidence>
<evidence type="ECO:0000256" key="6">
    <source>
        <dbReference type="RuleBase" id="RU000304"/>
    </source>
</evidence>
<evidence type="ECO:0000256" key="3">
    <source>
        <dbReference type="ARBA" id="ARBA00022840"/>
    </source>
</evidence>
<dbReference type="SMART" id="SM00220">
    <property type="entry name" value="S_TKc"/>
    <property type="match status" value="1"/>
</dbReference>
<dbReference type="SUPFAM" id="SSF56112">
    <property type="entry name" value="Protein kinase-like (PK-like)"/>
    <property type="match status" value="1"/>
</dbReference>
<dbReference type="InterPro" id="IPR017441">
    <property type="entry name" value="Protein_kinase_ATP_BS"/>
</dbReference>
<keyword evidence="8" id="KW-0418">Kinase</keyword>
<protein>
    <recommendedName>
        <fullName evidence="4">Casein kinase I</fullName>
        <ecNumber evidence="1">2.7.11.1</ecNumber>
    </recommendedName>
</protein>
<dbReference type="EMBL" id="JAFCMP010000552">
    <property type="protein sequence ID" value="KAG5175257.1"/>
    <property type="molecule type" value="Genomic_DNA"/>
</dbReference>
<sequence>MSVSAQSNGSGGVGTIINDQYRISKKLGGGSFGDIYLGIGQQGEKVAIKFEKHTTRCPQLRHEYKVYRELQNCEGFGRVYYFGTHNSGFNVMVMDLLGGSLEDLFTKCGRRFSLKTVLQVADQLLERIETMHNRHLIHRDVKPANFVLGPGRGCQTVFSIDFGLSTRYRHPRTLQHIPYREGRSLTGTPRYASINNHLGVEQSRRDDLESIGYVLIYFLKGSLPWQGLKARNAKRKYKMILERKQAISIQQLCHALPQQFAEYLAYCRSLKFEAKPNISYLRGLFRELYKGQGFGPGPNGLLEWDWTKFEAA</sequence>
<comment type="similarity">
    <text evidence="6">Belongs to the protein kinase superfamily.</text>
</comment>
<dbReference type="GO" id="GO:0005524">
    <property type="term" value="F:ATP binding"/>
    <property type="evidence" value="ECO:0007669"/>
    <property type="project" value="UniProtKB-UniRule"/>
</dbReference>
<keyword evidence="3 5" id="KW-0067">ATP-binding</keyword>
<evidence type="ECO:0000259" key="7">
    <source>
        <dbReference type="PROSITE" id="PS50011"/>
    </source>
</evidence>
<dbReference type="InterPro" id="IPR050235">
    <property type="entry name" value="CK1_Ser-Thr_kinase"/>
</dbReference>
<evidence type="ECO:0000256" key="1">
    <source>
        <dbReference type="ARBA" id="ARBA00012513"/>
    </source>
</evidence>
<keyword evidence="6" id="KW-0723">Serine/threonine-protein kinase</keyword>
<dbReference type="OrthoDB" id="5800476at2759"/>
<reference evidence="8" key="1">
    <citation type="submission" date="2021-02" db="EMBL/GenBank/DDBJ databases">
        <title>First Annotated Genome of the Yellow-green Alga Tribonema minus.</title>
        <authorList>
            <person name="Mahan K.M."/>
        </authorList>
    </citation>
    <scope>NUCLEOTIDE SEQUENCE</scope>
    <source>
        <strain evidence="8">UTEX B ZZ1240</strain>
    </source>
</reference>
<proteinExistence type="inferred from homology"/>
<dbReference type="PROSITE" id="PS00107">
    <property type="entry name" value="PROTEIN_KINASE_ATP"/>
    <property type="match status" value="1"/>
</dbReference>
<dbReference type="Pfam" id="PF00069">
    <property type="entry name" value="Pkinase"/>
    <property type="match status" value="1"/>
</dbReference>
<dbReference type="EC" id="2.7.11.1" evidence="1"/>
<feature type="non-terminal residue" evidence="8">
    <location>
        <position position="312"/>
    </location>
</feature>
<dbReference type="AlphaFoldDB" id="A0A836C7T0"/>
<dbReference type="PROSITE" id="PS00108">
    <property type="entry name" value="PROTEIN_KINASE_ST"/>
    <property type="match status" value="1"/>
</dbReference>
<evidence type="ECO:0000256" key="5">
    <source>
        <dbReference type="PROSITE-ProRule" id="PRU10141"/>
    </source>
</evidence>
<organism evidence="8 9">
    <name type="scientific">Tribonema minus</name>
    <dbReference type="NCBI Taxonomy" id="303371"/>
    <lineage>
        <taxon>Eukaryota</taxon>
        <taxon>Sar</taxon>
        <taxon>Stramenopiles</taxon>
        <taxon>Ochrophyta</taxon>
        <taxon>PX clade</taxon>
        <taxon>Xanthophyceae</taxon>
        <taxon>Tribonematales</taxon>
        <taxon>Tribonemataceae</taxon>
        <taxon>Tribonema</taxon>
    </lineage>
</organism>
<keyword evidence="2 5" id="KW-0547">Nucleotide-binding</keyword>
<dbReference type="GO" id="GO:0004674">
    <property type="term" value="F:protein serine/threonine kinase activity"/>
    <property type="evidence" value="ECO:0007669"/>
    <property type="project" value="UniProtKB-KW"/>
</dbReference>
<evidence type="ECO:0000313" key="8">
    <source>
        <dbReference type="EMBL" id="KAG5175257.1"/>
    </source>
</evidence>
<evidence type="ECO:0000313" key="9">
    <source>
        <dbReference type="Proteomes" id="UP000664859"/>
    </source>
</evidence>
<accession>A0A836C7T0</accession>
<evidence type="ECO:0000256" key="2">
    <source>
        <dbReference type="ARBA" id="ARBA00022741"/>
    </source>
</evidence>
<dbReference type="CDD" id="cd14016">
    <property type="entry name" value="STKc_CK1"/>
    <property type="match status" value="1"/>
</dbReference>
<dbReference type="FunFam" id="1.10.510.10:FF:000596">
    <property type="entry name" value="CK1 family protein kinase"/>
    <property type="match status" value="1"/>
</dbReference>
<name>A0A836C7T0_9STRA</name>
<comment type="caution">
    <text evidence="8">The sequence shown here is derived from an EMBL/GenBank/DDBJ whole genome shotgun (WGS) entry which is preliminary data.</text>
</comment>
<dbReference type="Proteomes" id="UP000664859">
    <property type="component" value="Unassembled WGS sequence"/>
</dbReference>
<dbReference type="Gene3D" id="1.10.510.10">
    <property type="entry name" value="Transferase(Phosphotransferase) domain 1"/>
    <property type="match status" value="1"/>
</dbReference>
<keyword evidence="8" id="KW-0808">Transferase</keyword>
<dbReference type="PANTHER" id="PTHR11909">
    <property type="entry name" value="CASEIN KINASE-RELATED"/>
    <property type="match status" value="1"/>
</dbReference>
<gene>
    <name evidence="8" type="ORF">JKP88DRAFT_203783</name>
</gene>
<dbReference type="InterPro" id="IPR011009">
    <property type="entry name" value="Kinase-like_dom_sf"/>
</dbReference>